<gene>
    <name evidence="1" type="ORF">EGW08_008557</name>
</gene>
<comment type="caution">
    <text evidence="1">The sequence shown here is derived from an EMBL/GenBank/DDBJ whole genome shotgun (WGS) entry which is preliminary data.</text>
</comment>
<evidence type="ECO:0000313" key="2">
    <source>
        <dbReference type="Proteomes" id="UP000271974"/>
    </source>
</evidence>
<organism evidence="1 2">
    <name type="scientific">Elysia chlorotica</name>
    <name type="common">Eastern emerald elysia</name>
    <name type="synonym">Sea slug</name>
    <dbReference type="NCBI Taxonomy" id="188477"/>
    <lineage>
        <taxon>Eukaryota</taxon>
        <taxon>Metazoa</taxon>
        <taxon>Spiralia</taxon>
        <taxon>Lophotrochozoa</taxon>
        <taxon>Mollusca</taxon>
        <taxon>Gastropoda</taxon>
        <taxon>Heterobranchia</taxon>
        <taxon>Euthyneura</taxon>
        <taxon>Panpulmonata</taxon>
        <taxon>Sacoglossa</taxon>
        <taxon>Placobranchoidea</taxon>
        <taxon>Plakobranchidae</taxon>
        <taxon>Elysia</taxon>
    </lineage>
</organism>
<protein>
    <submittedName>
        <fullName evidence="1">Uncharacterized protein</fullName>
    </submittedName>
</protein>
<dbReference type="AlphaFoldDB" id="A0A433TQ37"/>
<dbReference type="Proteomes" id="UP000271974">
    <property type="component" value="Unassembled WGS sequence"/>
</dbReference>
<accession>A0A433TQ37</accession>
<reference evidence="1 2" key="1">
    <citation type="submission" date="2019-01" db="EMBL/GenBank/DDBJ databases">
        <title>A draft genome assembly of the solar-powered sea slug Elysia chlorotica.</title>
        <authorList>
            <person name="Cai H."/>
            <person name="Li Q."/>
            <person name="Fang X."/>
            <person name="Li J."/>
            <person name="Curtis N.E."/>
            <person name="Altenburger A."/>
            <person name="Shibata T."/>
            <person name="Feng M."/>
            <person name="Maeda T."/>
            <person name="Schwartz J.A."/>
            <person name="Shigenobu S."/>
            <person name="Lundholm N."/>
            <person name="Nishiyama T."/>
            <person name="Yang H."/>
            <person name="Hasebe M."/>
            <person name="Li S."/>
            <person name="Pierce S.K."/>
            <person name="Wang J."/>
        </authorList>
    </citation>
    <scope>NUCLEOTIDE SEQUENCE [LARGE SCALE GENOMIC DNA]</scope>
    <source>
        <strain evidence="1">EC2010</strain>
        <tissue evidence="1">Whole organism of an adult</tissue>
    </source>
</reference>
<name>A0A433TQ37_ELYCH</name>
<keyword evidence="2" id="KW-1185">Reference proteome</keyword>
<evidence type="ECO:0000313" key="1">
    <source>
        <dbReference type="EMBL" id="RUS83709.1"/>
    </source>
</evidence>
<dbReference type="OrthoDB" id="6150820at2759"/>
<dbReference type="EMBL" id="RQTK01000234">
    <property type="protein sequence ID" value="RUS83709.1"/>
    <property type="molecule type" value="Genomic_DNA"/>
</dbReference>
<sequence length="660" mass="73030">MLSDTRNAGQRLVGLEQLLSGVVGHTGSLTHCLSGCLCLSVSRWLVDAALAVGLTRQPYSPTALQPYSPTALQPYSPTALQPYSPTALQAYSPTSYSPIALQAYSLQPYRRTGLQPSNLDRPHLVHEKSCRWAVILVNIQASYSGQTKPPSLPLQPYSPTALQPYSPTALQPYSPTALQPYSPTALQAYSPTALQPYSLTALQPYSPTGLQPSNLDRPQLGHTKSCRIALQPYRLTALQAYSPTSLQPYSPTALQPYSPTALQPYSPTALQPYSPTALHPTALQPYSPTALQPYSPTALHPTAIKPRPISSRPHKVMSHSLGWQLIKLSEVNIGTRPQYSLYEFEPYSPTALQPYSPTALQPYSPTSYSPTALQPYSPTALQPYSPTALQPYRPTGLQASNLDQSHLVHTKSCRIGLGWQHPYILQPYSPTALQPYSPTALQPYSPTALQPYSPTALQPYILQPYSPTALQPYSPTALQAYRLTGIEPGPTSSGPHKVMSHRCAFYYKMALTQERINVDERRFMDFSDEDDRDGRCGCVAVWLWCGCVAEVWLRCGCGLAWSQALDGAARRSREQTVFIRTPRDNADAQKLLVALPTLESRLPNKEPEIHYLRRFLRNRNLHLILRIYRQFRARQGSIRPAADFAVSQAADVSELCPFVS</sequence>
<proteinExistence type="predicted"/>